<organism evidence="4">
    <name type="scientific">Aureococcus anophagefferens</name>
    <name type="common">Harmful bloom alga</name>
    <dbReference type="NCBI Taxonomy" id="44056"/>
    <lineage>
        <taxon>Eukaryota</taxon>
        <taxon>Sar</taxon>
        <taxon>Stramenopiles</taxon>
        <taxon>Ochrophyta</taxon>
        <taxon>Pelagophyceae</taxon>
        <taxon>Pelagomonadales</taxon>
        <taxon>Pelagomonadaceae</taxon>
        <taxon>Aureococcus</taxon>
    </lineage>
</organism>
<dbReference type="eggNOG" id="ENOG502S5KF">
    <property type="taxonomic scope" value="Eukaryota"/>
</dbReference>
<evidence type="ECO:0000313" key="4">
    <source>
        <dbReference type="Proteomes" id="UP000002729"/>
    </source>
</evidence>
<feature type="region of interest" description="Disordered" evidence="1">
    <location>
        <begin position="1"/>
        <end position="24"/>
    </location>
</feature>
<evidence type="ECO:0000256" key="1">
    <source>
        <dbReference type="SAM" id="MobiDB-lite"/>
    </source>
</evidence>
<feature type="transmembrane region" description="Helical" evidence="2">
    <location>
        <begin position="496"/>
        <end position="513"/>
    </location>
</feature>
<evidence type="ECO:0000256" key="2">
    <source>
        <dbReference type="SAM" id="Phobius"/>
    </source>
</evidence>
<dbReference type="OrthoDB" id="186662at2759"/>
<feature type="transmembrane region" description="Helical" evidence="2">
    <location>
        <begin position="387"/>
        <end position="407"/>
    </location>
</feature>
<dbReference type="RefSeq" id="XP_009037297.1">
    <property type="nucleotide sequence ID" value="XM_009039049.1"/>
</dbReference>
<dbReference type="AlphaFoldDB" id="F0YAF9"/>
<accession>F0YAF9</accession>
<dbReference type="GeneID" id="20224877"/>
<keyword evidence="4" id="KW-1185">Reference proteome</keyword>
<proteinExistence type="predicted"/>
<protein>
    <submittedName>
        <fullName evidence="3">Uncharacterized protein</fullName>
    </submittedName>
</protein>
<feature type="transmembrane region" description="Helical" evidence="2">
    <location>
        <begin position="465"/>
        <end position="484"/>
    </location>
</feature>
<dbReference type="Proteomes" id="UP000002729">
    <property type="component" value="Unassembled WGS sequence"/>
</dbReference>
<keyword evidence="2" id="KW-1133">Transmembrane helix</keyword>
<keyword evidence="2" id="KW-0812">Transmembrane</keyword>
<gene>
    <name evidence="3" type="ORF">AURANDRAFT_64523</name>
</gene>
<reference evidence="3 4" key="1">
    <citation type="journal article" date="2011" name="Proc. Natl. Acad. Sci. U.S.A.">
        <title>Niche of harmful alga Aureococcus anophagefferens revealed through ecogenomics.</title>
        <authorList>
            <person name="Gobler C.J."/>
            <person name="Berry D.L."/>
            <person name="Dyhrman S.T."/>
            <person name="Wilhelm S.W."/>
            <person name="Salamov A."/>
            <person name="Lobanov A.V."/>
            <person name="Zhang Y."/>
            <person name="Collier J.L."/>
            <person name="Wurch L.L."/>
            <person name="Kustka A.B."/>
            <person name="Dill B.D."/>
            <person name="Shah M."/>
            <person name="VerBerkmoes N.C."/>
            <person name="Kuo A."/>
            <person name="Terry A."/>
            <person name="Pangilinan J."/>
            <person name="Lindquist E.A."/>
            <person name="Lucas S."/>
            <person name="Paulsen I.T."/>
            <person name="Hattenrath-Lehmann T.K."/>
            <person name="Talmage S.C."/>
            <person name="Walker E.A."/>
            <person name="Koch F."/>
            <person name="Burson A.M."/>
            <person name="Marcoval M.A."/>
            <person name="Tang Y.Z."/>
            <person name="Lecleir G.R."/>
            <person name="Coyne K.J."/>
            <person name="Berg G.M."/>
            <person name="Bertrand E.M."/>
            <person name="Saito M.A."/>
            <person name="Gladyshev V.N."/>
            <person name="Grigoriev I.V."/>
        </authorList>
    </citation>
    <scope>NUCLEOTIDE SEQUENCE [LARGE SCALE GENOMIC DNA]</scope>
    <source>
        <strain evidence="4">CCMP 1984</strain>
    </source>
</reference>
<dbReference type="KEGG" id="aaf:AURANDRAFT_64523"/>
<keyword evidence="2" id="KW-0472">Membrane</keyword>
<dbReference type="InParanoid" id="F0YAF9"/>
<dbReference type="EMBL" id="GL833129">
    <property type="protein sequence ID" value="EGB07923.1"/>
    <property type="molecule type" value="Genomic_DNA"/>
</dbReference>
<evidence type="ECO:0000313" key="3">
    <source>
        <dbReference type="EMBL" id="EGB07923.1"/>
    </source>
</evidence>
<sequence>MGPILEPGAMRWKQDSRTPGRQGSNTFLDIGEDRFHWQKPTSDVDAFYNLPDTLGKISTPFGSSTRTDWEGTVKNKRDGVNPYAGPGNYNTNNFTCLSTCRAAPNNKFGFSSRQANHQTSSPGPTYDIEGIWTRGKDRTVGIGFNKDNRKPMIINTTDAQYYPKLAKTSSVKMGTKLKTGSAWGSGTARSPGPIYDVQKYDFRTGPQFSFGGSNTMRVLAMTIATMATALRAPRRLATLPKRLARPSLTMRAPWEKFAASADALAPRALQGGADPTTLGEAWRWAKSYRFPEDVCEYAGGDAAAAVGAALDPSAAAVLVYTVAQLVFVLRAVSRVRAHANGAAAARAAGAGAPRREAALARGFGCLLAWHASHFLAHEFEAAFKTPFAWFGSHYFYVLGMWQLAAALNSRRAGASRFGAYVVGDGVLTTWGGDYIGLVSGVAYGAHAIRGCDTGDARTDRRVRRLITFLSVASASLFGLVEILFCHRLQRVRGGFGSAHLFIEAFVIFASISFSRAAETVVRRIPAAKAVGGV</sequence>
<name>F0YAF9_AURAN</name>